<gene>
    <name evidence="3" type="ORF">PVAND_002073</name>
</gene>
<dbReference type="Proteomes" id="UP001107558">
    <property type="component" value="Chromosome 3"/>
</dbReference>
<keyword evidence="1" id="KW-0812">Transmembrane</keyword>
<dbReference type="InterPro" id="IPR012464">
    <property type="entry name" value="DUF1676"/>
</dbReference>
<feature type="signal peptide" evidence="2">
    <location>
        <begin position="1"/>
        <end position="19"/>
    </location>
</feature>
<dbReference type="PANTHER" id="PTHR21879:SF3">
    <property type="entry name" value="FI03378P"/>
    <property type="match status" value="1"/>
</dbReference>
<dbReference type="Pfam" id="PF07898">
    <property type="entry name" value="DUF1676"/>
    <property type="match status" value="1"/>
</dbReference>
<feature type="chain" id="PRO_5039893512" description="Osiris" evidence="2">
    <location>
        <begin position="20"/>
        <end position="286"/>
    </location>
</feature>
<dbReference type="OrthoDB" id="6630571at2759"/>
<feature type="transmembrane region" description="Helical" evidence="1">
    <location>
        <begin position="175"/>
        <end position="197"/>
    </location>
</feature>
<evidence type="ECO:0000256" key="1">
    <source>
        <dbReference type="SAM" id="Phobius"/>
    </source>
</evidence>
<keyword evidence="1" id="KW-0472">Membrane</keyword>
<dbReference type="GO" id="GO:0016020">
    <property type="term" value="C:membrane"/>
    <property type="evidence" value="ECO:0007669"/>
    <property type="project" value="TreeGrafter"/>
</dbReference>
<name>A0A9J6BQA9_POLVA</name>
<evidence type="ECO:0008006" key="5">
    <source>
        <dbReference type="Google" id="ProtNLM"/>
    </source>
</evidence>
<evidence type="ECO:0000313" key="4">
    <source>
        <dbReference type="Proteomes" id="UP001107558"/>
    </source>
</evidence>
<evidence type="ECO:0000313" key="3">
    <source>
        <dbReference type="EMBL" id="KAG5671904.1"/>
    </source>
</evidence>
<comment type="caution">
    <text evidence="3">The sequence shown here is derived from an EMBL/GenBank/DDBJ whole genome shotgun (WGS) entry which is preliminary data.</text>
</comment>
<organism evidence="3 4">
    <name type="scientific">Polypedilum vanderplanki</name>
    <name type="common">Sleeping chironomid midge</name>
    <dbReference type="NCBI Taxonomy" id="319348"/>
    <lineage>
        <taxon>Eukaryota</taxon>
        <taxon>Metazoa</taxon>
        <taxon>Ecdysozoa</taxon>
        <taxon>Arthropoda</taxon>
        <taxon>Hexapoda</taxon>
        <taxon>Insecta</taxon>
        <taxon>Pterygota</taxon>
        <taxon>Neoptera</taxon>
        <taxon>Endopterygota</taxon>
        <taxon>Diptera</taxon>
        <taxon>Nematocera</taxon>
        <taxon>Chironomoidea</taxon>
        <taxon>Chironomidae</taxon>
        <taxon>Chironominae</taxon>
        <taxon>Polypedilum</taxon>
        <taxon>Polypedilum</taxon>
    </lineage>
</organism>
<keyword evidence="2" id="KW-0732">Signal</keyword>
<dbReference type="AlphaFoldDB" id="A0A9J6BQA9"/>
<evidence type="ECO:0000256" key="2">
    <source>
        <dbReference type="SAM" id="SignalP"/>
    </source>
</evidence>
<protein>
    <recommendedName>
        <fullName evidence="5">Osiris</fullName>
    </recommendedName>
</protein>
<reference evidence="3" key="1">
    <citation type="submission" date="2021-03" db="EMBL/GenBank/DDBJ databases">
        <title>Chromosome level genome of the anhydrobiotic midge Polypedilum vanderplanki.</title>
        <authorList>
            <person name="Yoshida Y."/>
            <person name="Kikawada T."/>
            <person name="Gusev O."/>
        </authorList>
    </citation>
    <scope>NUCLEOTIDE SEQUENCE</scope>
    <source>
        <strain evidence="3">NIAS01</strain>
        <tissue evidence="3">Whole body or cell culture</tissue>
    </source>
</reference>
<dbReference type="PANTHER" id="PTHR21879">
    <property type="entry name" value="FI03362P-RELATED-RELATED"/>
    <property type="match status" value="1"/>
</dbReference>
<proteinExistence type="predicted"/>
<accession>A0A9J6BQA9</accession>
<dbReference type="EMBL" id="JADBJN010000003">
    <property type="protein sequence ID" value="KAG5671904.1"/>
    <property type="molecule type" value="Genomic_DNA"/>
</dbReference>
<keyword evidence="4" id="KW-1185">Reference proteome</keyword>
<keyword evidence="1" id="KW-1133">Transmembrane helix</keyword>
<sequence length="286" mass="31973">MKKQLRIIFLFISVITICAESPNETQASKILSKAQYEEKFLAKLSAKCVEKDNSSCIMAKFLNYMNKMIKKPSFTVNKRIMLLQTSLSPKNESDILYTKFIQARNIQSDDAALSMLIADKLLTFIKSRALKWKMTDFSDLLVSASEKGRINLGLSVDAKRALIEGRGKMKNTGPFLAAIVLKGVLIGILAFKALFILSGKALLVSKLAFMLSSLIGIKKLLSGKQKHVTYEIVSDHHRYDNNVPVGKPQQQQANVAQPNVGGWQRAFDDTVDSFIENFGNKFLTEQ</sequence>